<evidence type="ECO:0000256" key="1">
    <source>
        <dbReference type="SAM" id="Coils"/>
    </source>
</evidence>
<feature type="compositionally biased region" description="Basic and acidic residues" evidence="2">
    <location>
        <begin position="205"/>
        <end position="214"/>
    </location>
</feature>
<feature type="region of interest" description="Disordered" evidence="2">
    <location>
        <begin position="309"/>
        <end position="345"/>
    </location>
</feature>
<name>A0A8J6AZZ7_9EUKA</name>
<proteinExistence type="predicted"/>
<gene>
    <name evidence="3" type="ORF">J8273_7633</name>
</gene>
<feature type="region of interest" description="Disordered" evidence="2">
    <location>
        <begin position="205"/>
        <end position="250"/>
    </location>
</feature>
<feature type="region of interest" description="Disordered" evidence="2">
    <location>
        <begin position="762"/>
        <end position="832"/>
    </location>
</feature>
<feature type="coiled-coil region" evidence="1">
    <location>
        <begin position="276"/>
        <end position="303"/>
    </location>
</feature>
<sequence length="832" mass="91206">MERMNERMVLLEQSFEAQKDEEHGTLMERIKVLEETVNTQAERIESLESEMSEINEEVDAALGPPEGIDAKATVTERVAHCEKAIKGIVDMFSMPSRERPQSSVVRPRSTRSTRQSAEPGATIADANTPRRVTSAIERDSRHSTRPQSAADGGSAVHTRPPSAAAAFMRDVPKLLPPDLPEQMIKFVRMCSTQERRAAVDRIHTLHSHSREDLSKAPIPPSPHRSVSPGRLDTVPAPLAPEDRTDGAMMSRTATPGPYAELPYGYDANEDADVPLEDEMVDALAELEAEISELRAEQLTIQDVANWMATRERSRSPSPTPLTEAQLTGRRSARPPTSRAMSARPGTAGAFAMRINQVEFDQETQQDRIQQCFEDITRLERMIDSIQEDTGIVHEYLAQYQMIEDKLRSNTKYEVSRVEMRLDSIEETFGLKDLPEPTVTAKEFAKFQEDVAVQFETVQVAYEGIDKINGNVVQIQSDVGQLTSHTATLQSILRKKIDKSTYDADVVSLQADIKAISTAISQLSKAGVVTKDAGGRGAGVTSRVDPALEMRLAQLESGKVGKIDLDRMIQNMVRREDMAVKVDRSYVDNILDQITDQLGITLDKLHAETEAVRKDTLLMMKIDLAQKADKKSVNLIRRRLDEGAVGEAGPVSGDIVVTQLAPSARCLACGRPLPRIPKFSFTPPKALTPKPVPSTLLHTAVSEAQNEELGLKRPVSPVQGTRAEMTPTPAPKNRETPTGMRAPGGSYVNPADAASPFQIRSISRQGNAPPATPASVASGRGQLAPLKDKADTTIEPKNSRPSSANGTPMPARWEGTPRGEMTVTIRSVALRDK</sequence>
<dbReference type="EMBL" id="JAHDYR010000058">
    <property type="protein sequence ID" value="KAG9391309.1"/>
    <property type="molecule type" value="Genomic_DNA"/>
</dbReference>
<feature type="coiled-coil region" evidence="1">
    <location>
        <begin position="1"/>
        <end position="57"/>
    </location>
</feature>
<keyword evidence="4" id="KW-1185">Reference proteome</keyword>
<accession>A0A8J6AZZ7</accession>
<dbReference type="Proteomes" id="UP000717585">
    <property type="component" value="Unassembled WGS sequence"/>
</dbReference>
<organism evidence="3 4">
    <name type="scientific">Carpediemonas membranifera</name>
    <dbReference type="NCBI Taxonomy" id="201153"/>
    <lineage>
        <taxon>Eukaryota</taxon>
        <taxon>Metamonada</taxon>
        <taxon>Carpediemonas-like organisms</taxon>
        <taxon>Carpediemonas</taxon>
    </lineage>
</organism>
<evidence type="ECO:0000256" key="2">
    <source>
        <dbReference type="SAM" id="MobiDB-lite"/>
    </source>
</evidence>
<feature type="compositionally biased region" description="Low complexity" evidence="2">
    <location>
        <begin position="101"/>
        <end position="116"/>
    </location>
</feature>
<evidence type="ECO:0000313" key="3">
    <source>
        <dbReference type="EMBL" id="KAG9391309.1"/>
    </source>
</evidence>
<feature type="region of interest" description="Disordered" evidence="2">
    <location>
        <begin position="92"/>
        <end position="161"/>
    </location>
</feature>
<feature type="region of interest" description="Disordered" evidence="2">
    <location>
        <begin position="716"/>
        <end position="744"/>
    </location>
</feature>
<keyword evidence="1" id="KW-0175">Coiled coil</keyword>
<feature type="compositionally biased region" description="Basic and acidic residues" evidence="2">
    <location>
        <begin position="785"/>
        <end position="797"/>
    </location>
</feature>
<evidence type="ECO:0000313" key="4">
    <source>
        <dbReference type="Proteomes" id="UP000717585"/>
    </source>
</evidence>
<protein>
    <submittedName>
        <fullName evidence="3">Uncharacterized protein</fullName>
    </submittedName>
</protein>
<reference evidence="3" key="1">
    <citation type="submission" date="2021-05" db="EMBL/GenBank/DDBJ databases">
        <title>A free-living protist that lacks canonical eukaryotic 1 DNA replication and segregation systems.</title>
        <authorList>
            <person name="Salas-Leiva D.E."/>
            <person name="Tromer E.C."/>
            <person name="Curtis B.A."/>
            <person name="Jerlstrom-Hultqvist J."/>
            <person name="Kolisko M."/>
            <person name="Yi Z."/>
            <person name="Salas-Leiva J.S."/>
            <person name="Gallot-Lavallee L."/>
            <person name="Kops G.J.P.L."/>
            <person name="Archibald J.M."/>
            <person name="Simpson A.G.B."/>
            <person name="Roger A.J."/>
        </authorList>
    </citation>
    <scope>NUCLEOTIDE SEQUENCE</scope>
    <source>
        <strain evidence="3">BICM</strain>
    </source>
</reference>
<comment type="caution">
    <text evidence="3">The sequence shown here is derived from an EMBL/GenBank/DDBJ whole genome shotgun (WGS) entry which is preliminary data.</text>
</comment>
<dbReference type="AlphaFoldDB" id="A0A8J6AZZ7"/>